<proteinExistence type="predicted"/>
<feature type="compositionally biased region" description="Basic and acidic residues" evidence="1">
    <location>
        <begin position="103"/>
        <end position="122"/>
    </location>
</feature>
<sequence>MSLDASWQLGGICPRSKQAPSIRLALTRQINTAIWLMEVQSHLGARQLLYGRIGIVERATWLRDTDFPDGENKHIDMVITVMRRGGTRYPGEIWIWTGWPSSDRSEENPDPCLDSRLHHGLG</sequence>
<evidence type="ECO:0000313" key="2">
    <source>
        <dbReference type="EMBL" id="KAJ8993894.1"/>
    </source>
</evidence>
<evidence type="ECO:0000256" key="1">
    <source>
        <dbReference type="SAM" id="MobiDB-lite"/>
    </source>
</evidence>
<accession>A0AAN6F060</accession>
<protein>
    <submittedName>
        <fullName evidence="2">Uncharacterized protein</fullName>
    </submittedName>
</protein>
<organism evidence="2 3">
    <name type="scientific">Exophiala dermatitidis</name>
    <name type="common">Black yeast-like fungus</name>
    <name type="synonym">Wangiella dermatitidis</name>
    <dbReference type="NCBI Taxonomy" id="5970"/>
    <lineage>
        <taxon>Eukaryota</taxon>
        <taxon>Fungi</taxon>
        <taxon>Dikarya</taxon>
        <taxon>Ascomycota</taxon>
        <taxon>Pezizomycotina</taxon>
        <taxon>Eurotiomycetes</taxon>
        <taxon>Chaetothyriomycetidae</taxon>
        <taxon>Chaetothyriales</taxon>
        <taxon>Herpotrichiellaceae</taxon>
        <taxon>Exophiala</taxon>
    </lineage>
</organism>
<reference evidence="2" key="1">
    <citation type="submission" date="2023-01" db="EMBL/GenBank/DDBJ databases">
        <title>Exophiala dermititidis isolated from Cystic Fibrosis Patient.</title>
        <authorList>
            <person name="Kurbessoian T."/>
            <person name="Crocker A."/>
            <person name="Murante D."/>
            <person name="Hogan D.A."/>
            <person name="Stajich J.E."/>
        </authorList>
    </citation>
    <scope>NUCLEOTIDE SEQUENCE</scope>
    <source>
        <strain evidence="2">Ex8</strain>
    </source>
</reference>
<feature type="region of interest" description="Disordered" evidence="1">
    <location>
        <begin position="100"/>
        <end position="122"/>
    </location>
</feature>
<dbReference type="EMBL" id="JAJGCB010000003">
    <property type="protein sequence ID" value="KAJ8993894.1"/>
    <property type="molecule type" value="Genomic_DNA"/>
</dbReference>
<gene>
    <name evidence="2" type="ORF">HRR80_002397</name>
</gene>
<dbReference type="Proteomes" id="UP001161757">
    <property type="component" value="Unassembled WGS sequence"/>
</dbReference>
<evidence type="ECO:0000313" key="3">
    <source>
        <dbReference type="Proteomes" id="UP001161757"/>
    </source>
</evidence>
<name>A0AAN6F060_EXODE</name>
<comment type="caution">
    <text evidence="2">The sequence shown here is derived from an EMBL/GenBank/DDBJ whole genome shotgun (WGS) entry which is preliminary data.</text>
</comment>
<dbReference type="AlphaFoldDB" id="A0AAN6F060"/>